<evidence type="ECO:0000256" key="1">
    <source>
        <dbReference type="SAM" id="Coils"/>
    </source>
</evidence>
<evidence type="ECO:0000256" key="3">
    <source>
        <dbReference type="SAM" id="SignalP"/>
    </source>
</evidence>
<feature type="region of interest" description="Disordered" evidence="2">
    <location>
        <begin position="209"/>
        <end position="300"/>
    </location>
</feature>
<dbReference type="Gene3D" id="6.10.250.3150">
    <property type="match status" value="1"/>
</dbReference>
<comment type="caution">
    <text evidence="4">The sequence shown here is derived from an EMBL/GenBank/DDBJ whole genome shotgun (WGS) entry which is preliminary data.</text>
</comment>
<sequence length="380" mass="40059">MIAGFMAILLACSLAALAPVSALANPADDAQAAVDDAQATLDAAESRMAEINEEYEQLTAEVERLQQQIDDTAASALEAQQAMLEGRSVLESVAVGEYRDGSSLGLLGLVLDSKNFDDLLRNMEYVNQIMAYQAEEIAEQKERKRAFDEVSDELNAQKNEQEQALAAQEEKRAQAEAVVQGATERLAGAKEDQAARLAELAAQAEALRQQQAQAEAAAADNVEESPDANTGDREPVVSDDEPVTSDPDEGSGGSGSGSGSDSESSGSGSSNEGWLSGTASAYGGSTDPSTPNPGTTATGAICDDNSMGVAVPKSMPNYRSYFGRTVEIRYGGMTVYATVNDCGSMGGGSRVLDLQPGVWKAFGFSSCRDWGLRTVKYRFL</sequence>
<dbReference type="InterPro" id="IPR036908">
    <property type="entry name" value="RlpA-like_sf"/>
</dbReference>
<dbReference type="SUPFAM" id="SSF50685">
    <property type="entry name" value="Barwin-like endoglucanases"/>
    <property type="match status" value="1"/>
</dbReference>
<dbReference type="RefSeq" id="WP_151430548.1">
    <property type="nucleotide sequence ID" value="NZ_JANJZI010000017.1"/>
</dbReference>
<dbReference type="Gene3D" id="2.40.40.10">
    <property type="entry name" value="RlpA-like domain"/>
    <property type="match status" value="1"/>
</dbReference>
<proteinExistence type="predicted"/>
<keyword evidence="5" id="KW-1185">Reference proteome</keyword>
<feature type="compositionally biased region" description="Low complexity" evidence="2">
    <location>
        <begin position="259"/>
        <end position="277"/>
    </location>
</feature>
<dbReference type="CDD" id="cd22191">
    <property type="entry name" value="DPBB_RlpA_EXP_N-like"/>
    <property type="match status" value="1"/>
</dbReference>
<reference evidence="4 5" key="1">
    <citation type="submission" date="2019-09" db="EMBL/GenBank/DDBJ databases">
        <title>Whole genome shotgun sequencing (WGS) of Ellagibacter isourolithinifaciens DSM 104140(T) and Adlercreutzia muris DSM 29508(T).</title>
        <authorList>
            <person name="Stoll D.A."/>
            <person name="Danylec N."/>
            <person name="Huch M."/>
        </authorList>
    </citation>
    <scope>NUCLEOTIDE SEQUENCE [LARGE SCALE GENOMIC DNA]</scope>
    <source>
        <strain evidence="4 5">DSM 29508</strain>
    </source>
</reference>
<organism evidence="4 5">
    <name type="scientific">Adlercreutzia muris</name>
    <dbReference type="NCBI Taxonomy" id="1796610"/>
    <lineage>
        <taxon>Bacteria</taxon>
        <taxon>Bacillati</taxon>
        <taxon>Actinomycetota</taxon>
        <taxon>Coriobacteriia</taxon>
        <taxon>Eggerthellales</taxon>
        <taxon>Eggerthellaceae</taxon>
        <taxon>Adlercreutzia</taxon>
    </lineage>
</organism>
<evidence type="ECO:0000313" key="5">
    <source>
        <dbReference type="Proteomes" id="UP000479639"/>
    </source>
</evidence>
<evidence type="ECO:0008006" key="6">
    <source>
        <dbReference type="Google" id="ProtNLM"/>
    </source>
</evidence>
<feature type="compositionally biased region" description="Low complexity" evidence="2">
    <location>
        <begin position="209"/>
        <end position="219"/>
    </location>
</feature>
<dbReference type="Proteomes" id="UP000479639">
    <property type="component" value="Unassembled WGS sequence"/>
</dbReference>
<keyword evidence="1" id="KW-0175">Coiled coil</keyword>
<feature type="signal peptide" evidence="3">
    <location>
        <begin position="1"/>
        <end position="24"/>
    </location>
</feature>
<evidence type="ECO:0000256" key="2">
    <source>
        <dbReference type="SAM" id="MobiDB-lite"/>
    </source>
</evidence>
<evidence type="ECO:0000313" key="4">
    <source>
        <dbReference type="EMBL" id="KAB1648521.1"/>
    </source>
</evidence>
<feature type="chain" id="PRO_5038690595" description="Peptidase" evidence="3">
    <location>
        <begin position="25"/>
        <end position="380"/>
    </location>
</feature>
<accession>A0A7C8BWI2</accession>
<feature type="compositionally biased region" description="Acidic residues" evidence="2">
    <location>
        <begin position="237"/>
        <end position="249"/>
    </location>
</feature>
<feature type="coiled-coil region" evidence="1">
    <location>
        <begin position="27"/>
        <end position="82"/>
    </location>
</feature>
<name>A0A7C8BWI2_9ACTN</name>
<keyword evidence="3" id="KW-0732">Signal</keyword>
<feature type="compositionally biased region" description="Polar residues" evidence="2">
    <location>
        <begin position="286"/>
        <end position="298"/>
    </location>
</feature>
<gene>
    <name evidence="4" type="ORF">F8D48_06425</name>
</gene>
<dbReference type="EMBL" id="WAJS01000016">
    <property type="protein sequence ID" value="KAB1648521.1"/>
    <property type="molecule type" value="Genomic_DNA"/>
</dbReference>
<protein>
    <recommendedName>
        <fullName evidence="6">Peptidase</fullName>
    </recommendedName>
</protein>
<dbReference type="AlphaFoldDB" id="A0A7C8BWI2"/>